<protein>
    <submittedName>
        <fullName evidence="2">Uncharacterized protein</fullName>
    </submittedName>
</protein>
<feature type="compositionally biased region" description="Basic residues" evidence="1">
    <location>
        <begin position="143"/>
        <end position="155"/>
    </location>
</feature>
<sequence length="166" mass="18169">MSEIERPPWSLARLRERLNDLVAFFLMFKMNAALNAEAAAVHGDALDSTGRAMSKSLEAMRDAKRSVTPGDADEAAVLEIFVEGVLAQTKIVQQLMETGGPRDPDERRRALERPTNGSSDSSTRPGDVEQASEPDRGPEVPAKRKRGRPKGSKAKPRVETMGREGE</sequence>
<name>A0ABT6FLK8_9BACT</name>
<feature type="compositionally biased region" description="Basic and acidic residues" evidence="1">
    <location>
        <begin position="156"/>
        <end position="166"/>
    </location>
</feature>
<accession>A0ABT6FLK8</accession>
<evidence type="ECO:0000313" key="3">
    <source>
        <dbReference type="Proteomes" id="UP001216907"/>
    </source>
</evidence>
<feature type="compositionally biased region" description="Polar residues" evidence="1">
    <location>
        <begin position="115"/>
        <end position="124"/>
    </location>
</feature>
<keyword evidence="3" id="KW-1185">Reference proteome</keyword>
<dbReference type="RefSeq" id="WP_277864784.1">
    <property type="nucleotide sequence ID" value="NZ_JARRAG010000007.1"/>
</dbReference>
<evidence type="ECO:0000313" key="2">
    <source>
        <dbReference type="EMBL" id="MDG3008466.1"/>
    </source>
</evidence>
<dbReference type="Proteomes" id="UP001216907">
    <property type="component" value="Unassembled WGS sequence"/>
</dbReference>
<proteinExistence type="predicted"/>
<comment type="caution">
    <text evidence="2">The sequence shown here is derived from an EMBL/GenBank/DDBJ whole genome shotgun (WGS) entry which is preliminary data.</text>
</comment>
<dbReference type="EMBL" id="JARRAG010000007">
    <property type="protein sequence ID" value="MDG3008466.1"/>
    <property type="molecule type" value="Genomic_DNA"/>
</dbReference>
<organism evidence="2 3">
    <name type="scientific">Paludisphaera mucosa</name>
    <dbReference type="NCBI Taxonomy" id="3030827"/>
    <lineage>
        <taxon>Bacteria</taxon>
        <taxon>Pseudomonadati</taxon>
        <taxon>Planctomycetota</taxon>
        <taxon>Planctomycetia</taxon>
        <taxon>Isosphaerales</taxon>
        <taxon>Isosphaeraceae</taxon>
        <taxon>Paludisphaera</taxon>
    </lineage>
</organism>
<evidence type="ECO:0000256" key="1">
    <source>
        <dbReference type="SAM" id="MobiDB-lite"/>
    </source>
</evidence>
<gene>
    <name evidence="2" type="ORF">PZE19_32275</name>
</gene>
<reference evidence="2 3" key="1">
    <citation type="submission" date="2023-03" db="EMBL/GenBank/DDBJ databases">
        <title>Paludisphaera mucosa sp. nov. a novel planctomycete from northern fen.</title>
        <authorList>
            <person name="Ivanova A."/>
        </authorList>
    </citation>
    <scope>NUCLEOTIDE SEQUENCE [LARGE SCALE GENOMIC DNA]</scope>
    <source>
        <strain evidence="2 3">Pla2</strain>
    </source>
</reference>
<feature type="compositionally biased region" description="Basic and acidic residues" evidence="1">
    <location>
        <begin position="100"/>
        <end position="112"/>
    </location>
</feature>
<feature type="compositionally biased region" description="Basic and acidic residues" evidence="1">
    <location>
        <begin position="133"/>
        <end position="142"/>
    </location>
</feature>
<feature type="region of interest" description="Disordered" evidence="1">
    <location>
        <begin position="94"/>
        <end position="166"/>
    </location>
</feature>